<dbReference type="RefSeq" id="WP_063180002.1">
    <property type="nucleotide sequence ID" value="NZ_LQRA01000048.1"/>
</dbReference>
<dbReference type="InterPro" id="IPR006949">
    <property type="entry name" value="Barrel_Baseplate_J-like"/>
</dbReference>
<comment type="caution">
    <text evidence="5">The sequence shown here is derived from an EMBL/GenBank/DDBJ whole genome shotgun (WGS) entry which is preliminary data.</text>
</comment>
<protein>
    <recommendedName>
        <fullName evidence="7">Baseplate protein J-like domain-containing protein</fullName>
    </recommendedName>
</protein>
<keyword evidence="6" id="KW-1185">Reference proteome</keyword>
<name>A0A161U4S3_9BACL</name>
<sequence length="542" mass="58362">MTVLPDYLKDQTEEAIMQRMLDALPSDLDKAEGSYIWDSLAPAAIQLAQGAIWAREVLRRGFVGSTFGEYLDLRCAEHGITRKAAVKARGEIQFKGAAGAEISAGTIVATLADSAIGEPSIEFKTLSKVVLDPSGAGTVNIEAIVGGKSGNVSARAIQLLVSPLSGISSVTNLKETSGGLNMEDDAALQLRYLQRVRSTSAGGNKADYMNWVTEVSGVGGAAIMPVDEGPGTVGIYVVDTSMKPASLAIAEAVQHYIAPPYTLVEEDSVLVQGGKGVSTDTSQQDARNKSSLQFAYSSDGIGTAKRTELDAALPKQAGIWRVRPHFKVSSTAGTTNLVEFGIWNHSRNGWAKTGPSSTVDAVQVKPAKDLLSFFKYSGSVDPIVASRDWPVWVDFYWNGEDHLELRITRLQSDTTTTLWLDNVVYTSAFSKNTGEGKAPIGVRVSVRPAIQIPIDIKVTLNVLPGSNVTAIQNEIKQKFDKYLTSLSFKENNDVLYTRLGQIILDTQGVVDYDQTSFFINNSQKNVIVSANEVAVLGDVTFR</sequence>
<feature type="domain" description="Baseplate J-like C-terminal" evidence="4">
    <location>
        <begin position="454"/>
        <end position="541"/>
    </location>
</feature>
<evidence type="ECO:0000259" key="4">
    <source>
        <dbReference type="Pfam" id="PF26079"/>
    </source>
</evidence>
<evidence type="ECO:0000259" key="3">
    <source>
        <dbReference type="Pfam" id="PF26078"/>
    </source>
</evidence>
<dbReference type="Pfam" id="PF26079">
    <property type="entry name" value="Baseplate_J_C"/>
    <property type="match status" value="1"/>
</dbReference>
<dbReference type="OrthoDB" id="2554267at2"/>
<dbReference type="Proteomes" id="UP000076563">
    <property type="component" value="Unassembled WGS sequence"/>
</dbReference>
<dbReference type="InterPro" id="IPR058530">
    <property type="entry name" value="Baseplate_J-like_C"/>
</dbReference>
<feature type="domain" description="Baseplate protein J-like barrel" evidence="2">
    <location>
        <begin position="92"/>
        <end position="179"/>
    </location>
</feature>
<evidence type="ECO:0000313" key="6">
    <source>
        <dbReference type="Proteomes" id="UP000076563"/>
    </source>
</evidence>
<evidence type="ECO:0008006" key="7">
    <source>
        <dbReference type="Google" id="ProtNLM"/>
    </source>
</evidence>
<accession>A0A161U4S3</accession>
<feature type="domain" description="Baseplate J-like central" evidence="3">
    <location>
        <begin position="200"/>
        <end position="257"/>
    </location>
</feature>
<dbReference type="Pfam" id="PF26078">
    <property type="entry name" value="Baseplate_J_M"/>
    <property type="match status" value="1"/>
</dbReference>
<dbReference type="PANTHER" id="PTHR37829:SF3">
    <property type="entry name" value="PROTEIN JAYE-RELATED"/>
    <property type="match status" value="1"/>
</dbReference>
<dbReference type="InterPro" id="IPR052399">
    <property type="entry name" value="Phage_Baseplate_Assmbl_Protein"/>
</dbReference>
<dbReference type="Pfam" id="PF04865">
    <property type="entry name" value="Baseplate_J"/>
    <property type="match status" value="1"/>
</dbReference>
<organism evidence="5 6">
    <name type="scientific">Paenibacillus elgii</name>
    <dbReference type="NCBI Taxonomy" id="189691"/>
    <lineage>
        <taxon>Bacteria</taxon>
        <taxon>Bacillati</taxon>
        <taxon>Bacillota</taxon>
        <taxon>Bacilli</taxon>
        <taxon>Bacillales</taxon>
        <taxon>Paenibacillaceae</taxon>
        <taxon>Paenibacillus</taxon>
    </lineage>
</organism>
<proteinExistence type="inferred from homology"/>
<dbReference type="PANTHER" id="PTHR37829">
    <property type="entry name" value="PHAGE-LIKE ELEMENT PBSX PROTEIN XKDT"/>
    <property type="match status" value="1"/>
</dbReference>
<evidence type="ECO:0000313" key="5">
    <source>
        <dbReference type="EMBL" id="KZE80316.1"/>
    </source>
</evidence>
<evidence type="ECO:0000256" key="1">
    <source>
        <dbReference type="ARBA" id="ARBA00038087"/>
    </source>
</evidence>
<dbReference type="InterPro" id="IPR058531">
    <property type="entry name" value="Baseplate_J_M"/>
</dbReference>
<evidence type="ECO:0000259" key="2">
    <source>
        <dbReference type="Pfam" id="PF04865"/>
    </source>
</evidence>
<gene>
    <name evidence="5" type="ORF">AV654_12445</name>
</gene>
<reference evidence="6" key="1">
    <citation type="submission" date="2016-01" db="EMBL/GenBank/DDBJ databases">
        <title>Draft genome of Chromobacterium sp. F49.</title>
        <authorList>
            <person name="Hong K.W."/>
        </authorList>
    </citation>
    <scope>NUCLEOTIDE SEQUENCE [LARGE SCALE GENOMIC DNA]</scope>
    <source>
        <strain evidence="6">M63</strain>
    </source>
</reference>
<comment type="similarity">
    <text evidence="1">Belongs to the Mu gp47/PBSX XkdT family.</text>
</comment>
<dbReference type="AlphaFoldDB" id="A0A161U4S3"/>
<dbReference type="EMBL" id="LQRA01000048">
    <property type="protein sequence ID" value="KZE80316.1"/>
    <property type="molecule type" value="Genomic_DNA"/>
</dbReference>